<evidence type="ECO:0000313" key="8">
    <source>
        <dbReference type="EMBL" id="KAJ4848203.1"/>
    </source>
</evidence>
<dbReference type="AlphaFoldDB" id="A0A9Q0JNF1"/>
<dbReference type="InterPro" id="IPR024709">
    <property type="entry name" value="FucosylTrfase_pln"/>
</dbReference>
<dbReference type="Proteomes" id="UP001141552">
    <property type="component" value="Unassembled WGS sequence"/>
</dbReference>
<evidence type="ECO:0000256" key="4">
    <source>
        <dbReference type="ARBA" id="ARBA00023253"/>
    </source>
</evidence>
<keyword evidence="7" id="KW-0812">Transmembrane</keyword>
<dbReference type="OrthoDB" id="1718824at2759"/>
<reference evidence="8" key="1">
    <citation type="submission" date="2022-02" db="EMBL/GenBank/DDBJ databases">
        <authorList>
            <person name="Henning P.M."/>
            <person name="McCubbin A.G."/>
            <person name="Shore J.S."/>
        </authorList>
    </citation>
    <scope>NUCLEOTIDE SEQUENCE</scope>
    <source>
        <strain evidence="8">F60SS</strain>
        <tissue evidence="8">Leaves</tissue>
    </source>
</reference>
<keyword evidence="7" id="KW-1133">Transmembrane helix</keyword>
<dbReference type="GO" id="GO:0006004">
    <property type="term" value="P:fucose metabolic process"/>
    <property type="evidence" value="ECO:0007669"/>
    <property type="project" value="UniProtKB-KW"/>
</dbReference>
<dbReference type="Pfam" id="PF10250">
    <property type="entry name" value="O-FucT"/>
    <property type="match status" value="1"/>
</dbReference>
<evidence type="ECO:0000313" key="9">
    <source>
        <dbReference type="Proteomes" id="UP001141552"/>
    </source>
</evidence>
<evidence type="ECO:0000256" key="5">
    <source>
        <dbReference type="ARBA" id="ARBA00023277"/>
    </source>
</evidence>
<evidence type="ECO:0000256" key="2">
    <source>
        <dbReference type="ARBA" id="ARBA00022676"/>
    </source>
</evidence>
<gene>
    <name evidence="8" type="ORF">Tsubulata_005364</name>
</gene>
<dbReference type="PANTHER" id="PTHR31288">
    <property type="entry name" value="O-FUCOSYLTRANSFERASE FAMILY PROTEIN"/>
    <property type="match status" value="1"/>
</dbReference>
<sequence length="222" mass="24876">MAMKVNAYNNSNNAAGNNSNNNKGGKSIVGGLSQCRRRLLRSKVQLQAHFKKEGLGSGVFLRRGVRYMMVLSFLYLSLLIMCVGPFSGFVGRAFAPRAVYRSPKLFARLWPDILADNSTPIQLSSVWKYKRRLKMQRPRPCPTSPKQQRYTMVEDSAGPSGYLIVEANGGLNQQRSAICNAVAVAGLLNAVLVIPRFGFNNVWRDPRRATTLLLFLFSFFFF</sequence>
<keyword evidence="3" id="KW-0808">Transferase</keyword>
<evidence type="ECO:0000256" key="7">
    <source>
        <dbReference type="SAM" id="Phobius"/>
    </source>
</evidence>
<reference evidence="8" key="2">
    <citation type="journal article" date="2023" name="Plants (Basel)">
        <title>Annotation of the Turnera subulata (Passifloraceae) Draft Genome Reveals the S-Locus Evolved after the Divergence of Turneroideae from Passifloroideae in a Stepwise Manner.</title>
        <authorList>
            <person name="Henning P.M."/>
            <person name="Roalson E.H."/>
            <person name="Mir W."/>
            <person name="McCubbin A.G."/>
            <person name="Shore J.S."/>
        </authorList>
    </citation>
    <scope>NUCLEOTIDE SEQUENCE</scope>
    <source>
        <strain evidence="8">F60SS</strain>
    </source>
</reference>
<keyword evidence="9" id="KW-1185">Reference proteome</keyword>
<dbReference type="EMBL" id="JAKUCV010000973">
    <property type="protein sequence ID" value="KAJ4848203.1"/>
    <property type="molecule type" value="Genomic_DNA"/>
</dbReference>
<comment type="caution">
    <text evidence="8">The sequence shown here is derived from an EMBL/GenBank/DDBJ whole genome shotgun (WGS) entry which is preliminary data.</text>
</comment>
<dbReference type="GO" id="GO:0016757">
    <property type="term" value="F:glycosyltransferase activity"/>
    <property type="evidence" value="ECO:0007669"/>
    <property type="project" value="UniProtKB-KW"/>
</dbReference>
<evidence type="ECO:0000256" key="3">
    <source>
        <dbReference type="ARBA" id="ARBA00022679"/>
    </source>
</evidence>
<feature type="transmembrane region" description="Helical" evidence="7">
    <location>
        <begin position="73"/>
        <end position="95"/>
    </location>
</feature>
<evidence type="ECO:0000256" key="1">
    <source>
        <dbReference type="ARBA" id="ARBA00007737"/>
    </source>
</evidence>
<name>A0A9Q0JNF1_9ROSI</name>
<organism evidence="8 9">
    <name type="scientific">Turnera subulata</name>
    <dbReference type="NCBI Taxonomy" id="218843"/>
    <lineage>
        <taxon>Eukaryota</taxon>
        <taxon>Viridiplantae</taxon>
        <taxon>Streptophyta</taxon>
        <taxon>Embryophyta</taxon>
        <taxon>Tracheophyta</taxon>
        <taxon>Spermatophyta</taxon>
        <taxon>Magnoliopsida</taxon>
        <taxon>eudicotyledons</taxon>
        <taxon>Gunneridae</taxon>
        <taxon>Pentapetalae</taxon>
        <taxon>rosids</taxon>
        <taxon>fabids</taxon>
        <taxon>Malpighiales</taxon>
        <taxon>Passifloraceae</taxon>
        <taxon>Turnera</taxon>
    </lineage>
</organism>
<keyword evidence="5" id="KW-0119">Carbohydrate metabolism</keyword>
<dbReference type="InterPro" id="IPR019378">
    <property type="entry name" value="GDP-Fuc_O-FucTrfase"/>
</dbReference>
<keyword evidence="2" id="KW-0328">Glycosyltransferase</keyword>
<keyword evidence="4" id="KW-0294">Fucose metabolism</keyword>
<protein>
    <recommendedName>
        <fullName evidence="6">O-fucosyltransferase family protein</fullName>
    </recommendedName>
</protein>
<accession>A0A9Q0JNF1</accession>
<comment type="similarity">
    <text evidence="1">Belongs to the glycosyltransferase GT106 family.</text>
</comment>
<dbReference type="PANTHER" id="PTHR31288:SF8">
    <property type="entry name" value="O-FUCOSYLTRANSFERASE 10-RELATED"/>
    <property type="match status" value="1"/>
</dbReference>
<keyword evidence="7" id="KW-0472">Membrane</keyword>
<proteinExistence type="inferred from homology"/>
<evidence type="ECO:0000256" key="6">
    <source>
        <dbReference type="ARBA" id="ARBA00030350"/>
    </source>
</evidence>